<sequence length="339" mass="39208">MPALIRSEASTSPCNEFRSFRLSFEAKENARKYGKDSGLFIQWFCALVQPCAEWLLHPRNFKFSDNEVREVLVFSQEWLALLDFSKEFALRTEEQREVLYGYKCDIPAALGGYWGAFHAAWELCPERRVKDSPYNFSKLDIRALGYVRKWFNDAGLPLSDMCQMFEDLPSEVIQERYQYLFDTKGRKNEPDTRRYWSIFLAGLARCLVRESLNMSGHKPYERQERFRVFVPIARERLSWLECIKDPVTFGGAMALKEPATFHNGSPSDREAYIVRNMLAICSYVLTDLCMAESSAEQAIYSLRKPEARRWMLASSANGNCRAAARKTRPVGARAFDSCF</sequence>
<gene>
    <name evidence="1" type="ORF">SCHCODRAFT_233153</name>
</gene>
<proteinExistence type="predicted"/>
<organism evidence="2">
    <name type="scientific">Schizophyllum commune (strain H4-8 / FGSC 9210)</name>
    <name type="common">Split gill fungus</name>
    <dbReference type="NCBI Taxonomy" id="578458"/>
    <lineage>
        <taxon>Eukaryota</taxon>
        <taxon>Fungi</taxon>
        <taxon>Dikarya</taxon>
        <taxon>Basidiomycota</taxon>
        <taxon>Agaricomycotina</taxon>
        <taxon>Agaricomycetes</taxon>
        <taxon>Agaricomycetidae</taxon>
        <taxon>Agaricales</taxon>
        <taxon>Schizophyllaceae</taxon>
        <taxon>Schizophyllum</taxon>
    </lineage>
</organism>
<dbReference type="VEuPathDB" id="FungiDB:SCHCODRAFT_02723920"/>
<dbReference type="EMBL" id="GL377304">
    <property type="protein sequence ID" value="EFI98750.1"/>
    <property type="molecule type" value="Genomic_DNA"/>
</dbReference>
<dbReference type="AlphaFoldDB" id="D8PYT3"/>
<evidence type="ECO:0000313" key="2">
    <source>
        <dbReference type="Proteomes" id="UP000007431"/>
    </source>
</evidence>
<evidence type="ECO:0000313" key="1">
    <source>
        <dbReference type="EMBL" id="EFI98750.1"/>
    </source>
</evidence>
<dbReference type="OrthoDB" id="10293960at2759"/>
<name>D8PYT3_SCHCM</name>
<reference evidence="1 2" key="1">
    <citation type="journal article" date="2010" name="Nat. Biotechnol.">
        <title>Genome sequence of the model mushroom Schizophyllum commune.</title>
        <authorList>
            <person name="Ohm R.A."/>
            <person name="de Jong J.F."/>
            <person name="Lugones L.G."/>
            <person name="Aerts A."/>
            <person name="Kothe E."/>
            <person name="Stajich J.E."/>
            <person name="de Vries R.P."/>
            <person name="Record E."/>
            <person name="Levasseur A."/>
            <person name="Baker S.E."/>
            <person name="Bartholomew K.A."/>
            <person name="Coutinho P.M."/>
            <person name="Erdmann S."/>
            <person name="Fowler T.J."/>
            <person name="Gathman A.C."/>
            <person name="Lombard V."/>
            <person name="Henrissat B."/>
            <person name="Knabe N."/>
            <person name="Kuees U."/>
            <person name="Lilly W.W."/>
            <person name="Lindquist E."/>
            <person name="Lucas S."/>
            <person name="Magnuson J.K."/>
            <person name="Piumi F."/>
            <person name="Raudaskoski M."/>
            <person name="Salamov A."/>
            <person name="Schmutz J."/>
            <person name="Schwarze F.W.M.R."/>
            <person name="vanKuyk P.A."/>
            <person name="Horton J.S."/>
            <person name="Grigoriev I.V."/>
            <person name="Woesten H.A.B."/>
        </authorList>
    </citation>
    <scope>NUCLEOTIDE SEQUENCE [LARGE SCALE GENOMIC DNA]</scope>
    <source>
        <strain evidence="2">H4-8 / FGSC 9210</strain>
    </source>
</reference>
<dbReference type="Proteomes" id="UP000007431">
    <property type="component" value="Unassembled WGS sequence"/>
</dbReference>
<keyword evidence="2" id="KW-1185">Reference proteome</keyword>
<dbReference type="HOGENOM" id="CLU_078588_0_0_1"/>
<protein>
    <submittedName>
        <fullName evidence="1">Uncharacterized protein</fullName>
    </submittedName>
</protein>
<dbReference type="InParanoid" id="D8PYT3"/>
<accession>D8PYT3</accession>
<dbReference type="KEGG" id="scm:SCHCO_02723920"/>
<dbReference type="GeneID" id="9586215"/>